<dbReference type="InterPro" id="IPR052165">
    <property type="entry name" value="Membrane_assoc_protease"/>
</dbReference>
<dbReference type="PANTHER" id="PTHR33507">
    <property type="entry name" value="INNER MEMBRANE PROTEIN YBBJ"/>
    <property type="match status" value="1"/>
</dbReference>
<feature type="chain" id="PRO_5011431789" evidence="7">
    <location>
        <begin position="22"/>
        <end position="470"/>
    </location>
</feature>
<dbReference type="InterPro" id="IPR002810">
    <property type="entry name" value="NfeD-like_C"/>
</dbReference>
<feature type="domain" description="NfeD integral membrane" evidence="9">
    <location>
        <begin position="273"/>
        <end position="390"/>
    </location>
</feature>
<dbReference type="FunFam" id="3.90.226.10:FF:000089">
    <property type="entry name" value="Membrane-bound serine protease"/>
    <property type="match status" value="1"/>
</dbReference>
<evidence type="ECO:0000256" key="4">
    <source>
        <dbReference type="ARBA" id="ARBA00023136"/>
    </source>
</evidence>
<feature type="transmembrane region" description="Helical" evidence="6">
    <location>
        <begin position="294"/>
        <end position="312"/>
    </location>
</feature>
<dbReference type="SUPFAM" id="SSF141322">
    <property type="entry name" value="NfeD domain-like"/>
    <property type="match status" value="1"/>
</dbReference>
<name>A0A1G5PRN4_9GAMM</name>
<proteinExistence type="predicted"/>
<evidence type="ECO:0000259" key="9">
    <source>
        <dbReference type="Pfam" id="PF24961"/>
    </source>
</evidence>
<keyword evidence="7" id="KW-0732">Signal</keyword>
<sequence length="470" mass="49553">MNFLLRLILVLLLVACASAAAQDAEPADRLGVRLDIEGPIGPATSDYIRRSLDKAVEQGAQLVVLRMDTPGGLDSAMREIIQAILSSSIPVVSYVYPRGARAASAGTYISYASHIAAMGPATNLGAATPVSVGGGSPLPGAGEQESDEEPPGRDEGDQPAADEPAATYDDPRMNKVVNDAVAYIRGLAELRGRNAEWAEQAVRRGVSLSASAALEKNVIDLIADTPEELLRKIDGRTVTINNEERTLDTEGMALVPMEPDWRSELLAVITNPNIAYILMLIGIYGLIFEFANPGALVPGIIGAISLLLALFALQVLPINYAGLALIILGVALMLGEAFAPSFGALGIGGLAAFVIGSIILIDTDAPGFGISPALIGGVALFSGALFMFLMSAVIRARHRPVVSGSEEMVGILATALEDFDHEGHVHAHGERWRARTDTPVRKGQQVRVMGLDGLCLNVTPQEETPEQQGE</sequence>
<feature type="transmembrane region" description="Helical" evidence="6">
    <location>
        <begin position="373"/>
        <end position="394"/>
    </location>
</feature>
<dbReference type="Proteomes" id="UP000199648">
    <property type="component" value="Unassembled WGS sequence"/>
</dbReference>
<evidence type="ECO:0000256" key="5">
    <source>
        <dbReference type="SAM" id="MobiDB-lite"/>
    </source>
</evidence>
<dbReference type="InterPro" id="IPR012340">
    <property type="entry name" value="NA-bd_OB-fold"/>
</dbReference>
<dbReference type="SUPFAM" id="SSF52096">
    <property type="entry name" value="ClpP/crotonase"/>
    <property type="match status" value="1"/>
</dbReference>
<dbReference type="EMBL" id="FMWD01000002">
    <property type="protein sequence ID" value="SCZ51699.1"/>
    <property type="molecule type" value="Genomic_DNA"/>
</dbReference>
<evidence type="ECO:0000313" key="11">
    <source>
        <dbReference type="EMBL" id="SCZ51699.1"/>
    </source>
</evidence>
<dbReference type="CDD" id="cd07020">
    <property type="entry name" value="Clp_protease_NfeD_1"/>
    <property type="match status" value="1"/>
</dbReference>
<evidence type="ECO:0000256" key="7">
    <source>
        <dbReference type="SAM" id="SignalP"/>
    </source>
</evidence>
<dbReference type="GO" id="GO:0008233">
    <property type="term" value="F:peptidase activity"/>
    <property type="evidence" value="ECO:0007669"/>
    <property type="project" value="UniProtKB-KW"/>
</dbReference>
<feature type="region of interest" description="Disordered" evidence="5">
    <location>
        <begin position="128"/>
        <end position="172"/>
    </location>
</feature>
<feature type="transmembrane region" description="Helical" evidence="6">
    <location>
        <begin position="265"/>
        <end position="287"/>
    </location>
</feature>
<dbReference type="OrthoDB" id="5289056at2"/>
<dbReference type="InterPro" id="IPR056739">
    <property type="entry name" value="NfeD_membrane"/>
</dbReference>
<feature type="signal peptide" evidence="7">
    <location>
        <begin position="1"/>
        <end position="21"/>
    </location>
</feature>
<feature type="transmembrane region" description="Helical" evidence="6">
    <location>
        <begin position="318"/>
        <end position="335"/>
    </location>
</feature>
<feature type="transmembrane region" description="Helical" evidence="6">
    <location>
        <begin position="342"/>
        <end position="361"/>
    </location>
</feature>
<feature type="domain" description="NfeD1b N-terminal" evidence="10">
    <location>
        <begin position="39"/>
        <end position="134"/>
    </location>
</feature>
<organism evidence="11 12">
    <name type="scientific">Thiohalomonas denitrificans</name>
    <dbReference type="NCBI Taxonomy" id="415747"/>
    <lineage>
        <taxon>Bacteria</taxon>
        <taxon>Pseudomonadati</taxon>
        <taxon>Pseudomonadota</taxon>
        <taxon>Gammaproteobacteria</taxon>
        <taxon>Thiohalomonadales</taxon>
        <taxon>Thiohalomonadaceae</taxon>
        <taxon>Thiohalomonas</taxon>
    </lineage>
</organism>
<keyword evidence="2 6" id="KW-0812">Transmembrane</keyword>
<dbReference type="Gene3D" id="2.40.50.140">
    <property type="entry name" value="Nucleic acid-binding proteins"/>
    <property type="match status" value="1"/>
</dbReference>
<gene>
    <name evidence="11" type="ORF">SAMN03097708_00564</name>
</gene>
<evidence type="ECO:0000256" key="3">
    <source>
        <dbReference type="ARBA" id="ARBA00022989"/>
    </source>
</evidence>
<dbReference type="GO" id="GO:0016020">
    <property type="term" value="C:membrane"/>
    <property type="evidence" value="ECO:0007669"/>
    <property type="project" value="UniProtKB-SubCell"/>
</dbReference>
<keyword evidence="12" id="KW-1185">Reference proteome</keyword>
<keyword evidence="3 6" id="KW-1133">Transmembrane helix</keyword>
<evidence type="ECO:0000256" key="6">
    <source>
        <dbReference type="SAM" id="Phobius"/>
    </source>
</evidence>
<dbReference type="Pfam" id="PF24961">
    <property type="entry name" value="NfeD_membrane"/>
    <property type="match status" value="1"/>
</dbReference>
<dbReference type="Pfam" id="PF25145">
    <property type="entry name" value="NfeD1b_N"/>
    <property type="match status" value="1"/>
</dbReference>
<evidence type="ECO:0000313" key="12">
    <source>
        <dbReference type="Proteomes" id="UP000199648"/>
    </source>
</evidence>
<evidence type="ECO:0000256" key="1">
    <source>
        <dbReference type="ARBA" id="ARBA00004141"/>
    </source>
</evidence>
<evidence type="ECO:0000259" key="10">
    <source>
        <dbReference type="Pfam" id="PF25145"/>
    </source>
</evidence>
<dbReference type="InterPro" id="IPR056738">
    <property type="entry name" value="NfeD1b_N"/>
</dbReference>
<keyword evidence="4 6" id="KW-0472">Membrane</keyword>
<evidence type="ECO:0000259" key="8">
    <source>
        <dbReference type="Pfam" id="PF01957"/>
    </source>
</evidence>
<dbReference type="RefSeq" id="WP_092992418.1">
    <property type="nucleotide sequence ID" value="NZ_FMWD01000002.1"/>
</dbReference>
<dbReference type="PANTHER" id="PTHR33507:SF4">
    <property type="entry name" value="NODULATION COMPETITIVENESS PROTEIN NFED"/>
    <property type="match status" value="1"/>
</dbReference>
<dbReference type="InterPro" id="IPR029045">
    <property type="entry name" value="ClpP/crotonase-like_dom_sf"/>
</dbReference>
<keyword evidence="11" id="KW-0645">Protease</keyword>
<feature type="domain" description="NfeD-like C-terminal" evidence="8">
    <location>
        <begin position="406"/>
        <end position="460"/>
    </location>
</feature>
<dbReference type="STRING" id="415747.SAMN03097708_00564"/>
<dbReference type="Pfam" id="PF01957">
    <property type="entry name" value="NfeD"/>
    <property type="match status" value="1"/>
</dbReference>
<evidence type="ECO:0000256" key="2">
    <source>
        <dbReference type="ARBA" id="ARBA00022692"/>
    </source>
</evidence>
<protein>
    <submittedName>
        <fullName evidence="11">Membrane-bound serine protease (ClpP class)</fullName>
    </submittedName>
</protein>
<dbReference type="Gene3D" id="3.90.226.10">
    <property type="entry name" value="2-enoyl-CoA Hydratase, Chain A, domain 1"/>
    <property type="match status" value="1"/>
</dbReference>
<keyword evidence="11" id="KW-0378">Hydrolase</keyword>
<reference evidence="11 12" key="1">
    <citation type="submission" date="2016-10" db="EMBL/GenBank/DDBJ databases">
        <authorList>
            <person name="de Groot N.N."/>
        </authorList>
    </citation>
    <scope>NUCLEOTIDE SEQUENCE [LARGE SCALE GENOMIC DNA]</scope>
    <source>
        <strain evidence="11 12">HLD2</strain>
    </source>
</reference>
<dbReference type="AlphaFoldDB" id="A0A1G5PRN4"/>
<accession>A0A1G5PRN4</accession>
<comment type="subcellular location">
    <subcellularLocation>
        <location evidence="1">Membrane</location>
        <topology evidence="1">Multi-pass membrane protein</topology>
    </subcellularLocation>
</comment>
<dbReference type="GO" id="GO:0006508">
    <property type="term" value="P:proteolysis"/>
    <property type="evidence" value="ECO:0007669"/>
    <property type="project" value="UniProtKB-KW"/>
</dbReference>